<reference evidence="3" key="1">
    <citation type="journal article" date="2017" name="Nature">
        <title>The sunflower genome provides insights into oil metabolism, flowering and Asterid evolution.</title>
        <authorList>
            <person name="Badouin H."/>
            <person name="Gouzy J."/>
            <person name="Grassa C.J."/>
            <person name="Murat F."/>
            <person name="Staton S.E."/>
            <person name="Cottret L."/>
            <person name="Lelandais-Briere C."/>
            <person name="Owens G.L."/>
            <person name="Carrere S."/>
            <person name="Mayjonade B."/>
            <person name="Legrand L."/>
            <person name="Gill N."/>
            <person name="Kane N.C."/>
            <person name="Bowers J.E."/>
            <person name="Hubner S."/>
            <person name="Bellec A."/>
            <person name="Berard A."/>
            <person name="Berges H."/>
            <person name="Blanchet N."/>
            <person name="Boniface M.C."/>
            <person name="Brunel D."/>
            <person name="Catrice O."/>
            <person name="Chaidir N."/>
            <person name="Claudel C."/>
            <person name="Donnadieu C."/>
            <person name="Faraut T."/>
            <person name="Fievet G."/>
            <person name="Helmstetter N."/>
            <person name="King M."/>
            <person name="Knapp S.J."/>
            <person name="Lai Z."/>
            <person name="Le Paslier M.C."/>
            <person name="Lippi Y."/>
            <person name="Lorenzon L."/>
            <person name="Mandel J.R."/>
            <person name="Marage G."/>
            <person name="Marchand G."/>
            <person name="Marquand E."/>
            <person name="Bret-Mestries E."/>
            <person name="Morien E."/>
            <person name="Nambeesan S."/>
            <person name="Nguyen T."/>
            <person name="Pegot-Espagnet P."/>
            <person name="Pouilly N."/>
            <person name="Raftis F."/>
            <person name="Sallet E."/>
            <person name="Schiex T."/>
            <person name="Thomas J."/>
            <person name="Vandecasteele C."/>
            <person name="Vares D."/>
            <person name="Vear F."/>
            <person name="Vautrin S."/>
            <person name="Crespi M."/>
            <person name="Mangin B."/>
            <person name="Burke J.M."/>
            <person name="Salse J."/>
            <person name="Munos S."/>
            <person name="Vincourt P."/>
            <person name="Rieseberg L.H."/>
            <person name="Langlade N.B."/>
        </authorList>
    </citation>
    <scope>NUCLEOTIDE SEQUENCE [LARGE SCALE GENOMIC DNA]</scope>
    <source>
        <strain evidence="3">cv. SF193</strain>
    </source>
</reference>
<gene>
    <name evidence="2" type="ORF">HannXRQ_Chr01g0019901</name>
</gene>
<dbReference type="PANTHER" id="PTHR48451">
    <property type="entry name" value="DUF4218 DOMAIN-CONTAINING PROTEIN"/>
    <property type="match status" value="1"/>
</dbReference>
<dbReference type="EMBL" id="CM007890">
    <property type="protein sequence ID" value="OTG37541.1"/>
    <property type="molecule type" value="Genomic_DNA"/>
</dbReference>
<dbReference type="PANTHER" id="PTHR48451:SF1">
    <property type="entry name" value="DUF4218 DOMAIN-CONTAINING PROTEIN"/>
    <property type="match status" value="1"/>
</dbReference>
<protein>
    <recommendedName>
        <fullName evidence="1">DUF4218 domain-containing protein</fullName>
    </recommendedName>
</protein>
<feature type="domain" description="DUF4218" evidence="1">
    <location>
        <begin position="2"/>
        <end position="47"/>
    </location>
</feature>
<organism evidence="2 3">
    <name type="scientific">Helianthus annuus</name>
    <name type="common">Common sunflower</name>
    <dbReference type="NCBI Taxonomy" id="4232"/>
    <lineage>
        <taxon>Eukaryota</taxon>
        <taxon>Viridiplantae</taxon>
        <taxon>Streptophyta</taxon>
        <taxon>Embryophyta</taxon>
        <taxon>Tracheophyta</taxon>
        <taxon>Spermatophyta</taxon>
        <taxon>Magnoliopsida</taxon>
        <taxon>eudicotyledons</taxon>
        <taxon>Gunneridae</taxon>
        <taxon>Pentapetalae</taxon>
        <taxon>asterids</taxon>
        <taxon>campanulids</taxon>
        <taxon>Asterales</taxon>
        <taxon>Asteraceae</taxon>
        <taxon>Asteroideae</taxon>
        <taxon>Heliantheae alliance</taxon>
        <taxon>Heliantheae</taxon>
        <taxon>Helianthus</taxon>
    </lineage>
</organism>
<proteinExistence type="predicted"/>
<dbReference type="InterPro" id="IPR025452">
    <property type="entry name" value="DUF4218"/>
</dbReference>
<evidence type="ECO:0000313" key="2">
    <source>
        <dbReference type="EMBL" id="OTG37541.1"/>
    </source>
</evidence>
<dbReference type="Pfam" id="PF13960">
    <property type="entry name" value="DUF4218"/>
    <property type="match status" value="1"/>
</dbReference>
<dbReference type="AlphaFoldDB" id="A0A251VS28"/>
<dbReference type="Proteomes" id="UP000215914">
    <property type="component" value="Chromosome 1"/>
</dbReference>
<sequence>MKKLKNYVKNPARPEGCIASYVLEEALTFCSMYLKDVQTKFNLPYRNEDVVVVKRKLWVFESKCRPVGATKNEHLSVIEKSKMKWFVFENYAEVREYMKDYVFAYICVSDGGCGPMGTWG</sequence>
<evidence type="ECO:0000259" key="1">
    <source>
        <dbReference type="Pfam" id="PF13960"/>
    </source>
</evidence>
<dbReference type="InParanoid" id="A0A251VS28"/>
<keyword evidence="3" id="KW-1185">Reference proteome</keyword>
<accession>A0A251VS28</accession>
<dbReference type="OMA" id="RNNDEGM"/>
<name>A0A251VS28_HELAN</name>
<evidence type="ECO:0000313" key="3">
    <source>
        <dbReference type="Proteomes" id="UP000215914"/>
    </source>
</evidence>